<keyword evidence="2" id="KW-0472">Membrane</keyword>
<dbReference type="InterPro" id="IPR000163">
    <property type="entry name" value="Prohibitin"/>
</dbReference>
<dbReference type="OMA" id="SDEMAVM"/>
<comment type="subcellular location">
    <subcellularLocation>
        <location evidence="2">Mitochondrion inner membrane</location>
    </subcellularLocation>
</comment>
<dbReference type="InterPro" id="IPR036013">
    <property type="entry name" value="Band_7/SPFH_dom_sf"/>
</dbReference>
<name>Q22WG5_TETTS</name>
<dbReference type="KEGG" id="tet:TTHERM_00156700"/>
<dbReference type="Proteomes" id="UP000009168">
    <property type="component" value="Unassembled WGS sequence"/>
</dbReference>
<evidence type="ECO:0000256" key="1">
    <source>
        <dbReference type="ARBA" id="ARBA00009658"/>
    </source>
</evidence>
<dbReference type="HOGENOM" id="CLU_077553_0_0_1"/>
<dbReference type="STRING" id="312017.Q22WG5"/>
<gene>
    <name evidence="4" type="ORF">TTHERM_00156700</name>
</gene>
<dbReference type="PANTHER" id="PTHR23222:SF0">
    <property type="entry name" value="PROHIBITIN 1"/>
    <property type="match status" value="1"/>
</dbReference>
<comment type="similarity">
    <text evidence="1 2">Belongs to the prohibitin family.</text>
</comment>
<proteinExistence type="inferred from homology"/>
<organism evidence="4 5">
    <name type="scientific">Tetrahymena thermophila (strain SB210)</name>
    <dbReference type="NCBI Taxonomy" id="312017"/>
    <lineage>
        <taxon>Eukaryota</taxon>
        <taxon>Sar</taxon>
        <taxon>Alveolata</taxon>
        <taxon>Ciliophora</taxon>
        <taxon>Intramacronucleata</taxon>
        <taxon>Oligohymenophorea</taxon>
        <taxon>Hymenostomatida</taxon>
        <taxon>Tetrahymenina</taxon>
        <taxon>Tetrahymenidae</taxon>
        <taxon>Tetrahymena</taxon>
    </lineage>
</organism>
<evidence type="ECO:0000313" key="4">
    <source>
        <dbReference type="EMBL" id="EAR89452.2"/>
    </source>
</evidence>
<protein>
    <recommendedName>
        <fullName evidence="2">Prohibitin</fullName>
    </recommendedName>
</protein>
<dbReference type="InParanoid" id="Q22WG5"/>
<accession>Q22WG5</accession>
<evidence type="ECO:0000256" key="2">
    <source>
        <dbReference type="RuleBase" id="RU366048"/>
    </source>
</evidence>
<dbReference type="Pfam" id="PF01145">
    <property type="entry name" value="Band_7"/>
    <property type="match status" value="1"/>
</dbReference>
<keyword evidence="2" id="KW-0812">Transmembrane</keyword>
<dbReference type="PANTHER" id="PTHR23222">
    <property type="entry name" value="PROHIBITIN"/>
    <property type="match status" value="1"/>
</dbReference>
<dbReference type="AlphaFoldDB" id="Q22WG5"/>
<keyword evidence="2" id="KW-0496">Mitochondrion</keyword>
<keyword evidence="5" id="KW-1185">Reference proteome</keyword>
<dbReference type="RefSeq" id="XP_001009697.2">
    <property type="nucleotide sequence ID" value="XM_001009697.3"/>
</dbReference>
<evidence type="ECO:0000313" key="5">
    <source>
        <dbReference type="Proteomes" id="UP000009168"/>
    </source>
</evidence>
<sequence length="305" mass="35026">MEFGVILGCVITTLICLIFVIICSFSSLQVNEYGLDYSSISKTISQTPFEAGVHFLGIGHHFLVFPKTVINIEFSNERGASAGMIMGRTQDGLQVNLEISFQYKLLVKDLYNLYTRFGLKYEQVFVYQSIDILQEMATKYTASDFFTDRFNIGTEMQNKLNEYFQKEFCSIVEFFQLRKVDLPDKFEHSIQETEVQKQSISKAQAQKQKIEVELSTKLMEAEYQATVVKNLAKGDAQSIKYDGESKARAFQEVQDAYGLQYKHIKDDLQFDNLSLTKYMKSKIIREYEGNELIINLDQTDAGSKK</sequence>
<dbReference type="EMBL" id="GG662820">
    <property type="protein sequence ID" value="EAR89452.2"/>
    <property type="molecule type" value="Genomic_DNA"/>
</dbReference>
<feature type="domain" description="Band 7" evidence="3">
    <location>
        <begin position="30"/>
        <end position="209"/>
    </location>
</feature>
<dbReference type="InterPro" id="IPR001107">
    <property type="entry name" value="Band_7"/>
</dbReference>
<dbReference type="Gene3D" id="3.30.479.30">
    <property type="entry name" value="Band 7 domain"/>
    <property type="match status" value="1"/>
</dbReference>
<dbReference type="GO" id="GO:0005743">
    <property type="term" value="C:mitochondrial inner membrane"/>
    <property type="evidence" value="ECO:0007669"/>
    <property type="project" value="UniProtKB-SubCell"/>
</dbReference>
<dbReference type="eggNOG" id="ENOG502R2DR">
    <property type="taxonomic scope" value="Eukaryota"/>
</dbReference>
<keyword evidence="2" id="KW-1133">Transmembrane helix</keyword>
<dbReference type="GeneID" id="7838443"/>
<reference evidence="5" key="1">
    <citation type="journal article" date="2006" name="PLoS Biol.">
        <title>Macronuclear genome sequence of the ciliate Tetrahymena thermophila, a model eukaryote.</title>
        <authorList>
            <person name="Eisen J.A."/>
            <person name="Coyne R.S."/>
            <person name="Wu M."/>
            <person name="Wu D."/>
            <person name="Thiagarajan M."/>
            <person name="Wortman J.R."/>
            <person name="Badger J.H."/>
            <person name="Ren Q."/>
            <person name="Amedeo P."/>
            <person name="Jones K.M."/>
            <person name="Tallon L.J."/>
            <person name="Delcher A.L."/>
            <person name="Salzberg S.L."/>
            <person name="Silva J.C."/>
            <person name="Haas B.J."/>
            <person name="Majoros W.H."/>
            <person name="Farzad M."/>
            <person name="Carlton J.M."/>
            <person name="Smith R.K. Jr."/>
            <person name="Garg J."/>
            <person name="Pearlman R.E."/>
            <person name="Karrer K.M."/>
            <person name="Sun L."/>
            <person name="Manning G."/>
            <person name="Elde N.C."/>
            <person name="Turkewitz A.P."/>
            <person name="Asai D.J."/>
            <person name="Wilkes D.E."/>
            <person name="Wang Y."/>
            <person name="Cai H."/>
            <person name="Collins K."/>
            <person name="Stewart B.A."/>
            <person name="Lee S.R."/>
            <person name="Wilamowska K."/>
            <person name="Weinberg Z."/>
            <person name="Ruzzo W.L."/>
            <person name="Wloga D."/>
            <person name="Gaertig J."/>
            <person name="Frankel J."/>
            <person name="Tsao C.-C."/>
            <person name="Gorovsky M.A."/>
            <person name="Keeling P.J."/>
            <person name="Waller R.F."/>
            <person name="Patron N.J."/>
            <person name="Cherry J.M."/>
            <person name="Stover N.A."/>
            <person name="Krieger C.J."/>
            <person name="del Toro C."/>
            <person name="Ryder H.F."/>
            <person name="Williamson S.C."/>
            <person name="Barbeau R.A."/>
            <person name="Hamilton E.P."/>
            <person name="Orias E."/>
        </authorList>
    </citation>
    <scope>NUCLEOTIDE SEQUENCE [LARGE SCALE GENOMIC DNA]</scope>
    <source>
        <strain evidence="5">SB210</strain>
    </source>
</reference>
<evidence type="ECO:0000259" key="3">
    <source>
        <dbReference type="Pfam" id="PF01145"/>
    </source>
</evidence>
<feature type="transmembrane region" description="Helical" evidence="2">
    <location>
        <begin position="5"/>
        <end position="28"/>
    </location>
</feature>
<keyword evidence="2" id="KW-0999">Mitochondrion inner membrane</keyword>
<dbReference type="OrthoDB" id="190994at2759"/>